<organism evidence="10">
    <name type="scientific">Culicoides sonorensis</name>
    <name type="common">Biting midge</name>
    <dbReference type="NCBI Taxonomy" id="179676"/>
    <lineage>
        <taxon>Eukaryota</taxon>
        <taxon>Metazoa</taxon>
        <taxon>Ecdysozoa</taxon>
        <taxon>Arthropoda</taxon>
        <taxon>Hexapoda</taxon>
        <taxon>Insecta</taxon>
        <taxon>Pterygota</taxon>
        <taxon>Neoptera</taxon>
        <taxon>Endopterygota</taxon>
        <taxon>Diptera</taxon>
        <taxon>Nematocera</taxon>
        <taxon>Chironomoidea</taxon>
        <taxon>Ceratopogonidae</taxon>
        <taxon>Ceratopogoninae</taxon>
        <taxon>Culicoides</taxon>
        <taxon>Monoculicoides</taxon>
    </lineage>
</organism>
<dbReference type="VEuPathDB" id="VectorBase:CSON005893"/>
<keyword evidence="3 6" id="KW-0820">tRNA-binding</keyword>
<dbReference type="AlphaFoldDB" id="A0A336LVI7"/>
<name>A0A336LVI7_CULSO</name>
<evidence type="ECO:0000256" key="8">
    <source>
        <dbReference type="SAM" id="MobiDB-lite"/>
    </source>
</evidence>
<evidence type="ECO:0000256" key="6">
    <source>
        <dbReference type="PROSITE-ProRule" id="PRU00209"/>
    </source>
</evidence>
<evidence type="ECO:0000256" key="2">
    <source>
        <dbReference type="ARBA" id="ARBA00022490"/>
    </source>
</evidence>
<dbReference type="PROSITE" id="PS50886">
    <property type="entry name" value="TRBD"/>
    <property type="match status" value="1"/>
</dbReference>
<feature type="coiled-coil region" evidence="7">
    <location>
        <begin position="27"/>
        <end position="80"/>
    </location>
</feature>
<comment type="subcellular location">
    <subcellularLocation>
        <location evidence="1">Cytoplasm</location>
    </subcellularLocation>
</comment>
<proteinExistence type="predicted"/>
<feature type="compositionally biased region" description="Basic and acidic residues" evidence="8">
    <location>
        <begin position="120"/>
        <end position="140"/>
    </location>
</feature>
<dbReference type="EMBL" id="UFQT01000226">
    <property type="protein sequence ID" value="SSX22056.1"/>
    <property type="molecule type" value="Genomic_DNA"/>
</dbReference>
<dbReference type="GO" id="GO:0005737">
    <property type="term" value="C:cytoplasm"/>
    <property type="evidence" value="ECO:0007669"/>
    <property type="project" value="UniProtKB-SubCell"/>
</dbReference>
<evidence type="ECO:0000256" key="5">
    <source>
        <dbReference type="ARBA" id="ARBA00022917"/>
    </source>
</evidence>
<evidence type="ECO:0000259" key="9">
    <source>
        <dbReference type="PROSITE" id="PS50886"/>
    </source>
</evidence>
<dbReference type="PANTHER" id="PTHR11586:SF33">
    <property type="entry name" value="AMINOACYL TRNA SYNTHASE COMPLEX-INTERACTING MULTIFUNCTIONAL PROTEIN 1"/>
    <property type="match status" value="1"/>
</dbReference>
<dbReference type="GO" id="GO:0006412">
    <property type="term" value="P:translation"/>
    <property type="evidence" value="ECO:0007669"/>
    <property type="project" value="UniProtKB-KW"/>
</dbReference>
<keyword evidence="2" id="KW-0963">Cytoplasm</keyword>
<dbReference type="SUPFAM" id="SSF50249">
    <property type="entry name" value="Nucleic acid-binding proteins"/>
    <property type="match status" value="1"/>
</dbReference>
<evidence type="ECO:0000256" key="4">
    <source>
        <dbReference type="ARBA" id="ARBA00022884"/>
    </source>
</evidence>
<dbReference type="FunFam" id="2.40.50.140:FF:000047">
    <property type="entry name" value="tyrosine--tRNA ligase, cytoplasmic isoform X2"/>
    <property type="match status" value="1"/>
</dbReference>
<dbReference type="OMA" id="NDECIAT"/>
<keyword evidence="5" id="KW-0648">Protein biosynthesis</keyword>
<feature type="compositionally biased region" description="Low complexity" evidence="8">
    <location>
        <begin position="91"/>
        <end position="106"/>
    </location>
</feature>
<feature type="region of interest" description="Disordered" evidence="8">
    <location>
        <begin position="85"/>
        <end position="154"/>
    </location>
</feature>
<dbReference type="Gene3D" id="2.40.50.140">
    <property type="entry name" value="Nucleic acid-binding proteins"/>
    <property type="match status" value="1"/>
</dbReference>
<dbReference type="InterPro" id="IPR002547">
    <property type="entry name" value="tRNA-bd_dom"/>
</dbReference>
<dbReference type="Pfam" id="PF01588">
    <property type="entry name" value="tRNA_bind"/>
    <property type="match status" value="1"/>
</dbReference>
<evidence type="ECO:0000313" key="10">
    <source>
        <dbReference type="EMBL" id="SSX22056.1"/>
    </source>
</evidence>
<evidence type="ECO:0000256" key="7">
    <source>
        <dbReference type="SAM" id="Coils"/>
    </source>
</evidence>
<keyword evidence="7" id="KW-0175">Coiled coil</keyword>
<accession>A0A336LVI7</accession>
<evidence type="ECO:0000256" key="1">
    <source>
        <dbReference type="ARBA" id="ARBA00004496"/>
    </source>
</evidence>
<dbReference type="CDD" id="cd02799">
    <property type="entry name" value="tRNA_bind_EMAP-II_like"/>
    <property type="match status" value="1"/>
</dbReference>
<dbReference type="InterPro" id="IPR051270">
    <property type="entry name" value="Tyrosine-tRNA_ligase_regulator"/>
</dbReference>
<protein>
    <submittedName>
        <fullName evidence="10">CSON005893 protein</fullName>
    </submittedName>
</protein>
<feature type="domain" description="TRNA-binding" evidence="9">
    <location>
        <begin position="156"/>
        <end position="257"/>
    </location>
</feature>
<gene>
    <name evidence="10" type="primary">CSON005893</name>
</gene>
<sequence length="317" mass="35304">MFLLKTSSFFNFLVRNPLKMERIIANNRLAQQTIQSLFHEVEAVKNEMISRKYKEIEAENAKLREEIEKAKAELIALEVANGKRQIPVPGNSTTVNVSVPTSVAPTNKKPEQSQTAPVQETKEQPKREQKGDKTEKAPKEKKPKPQKPVAEEAPIDVRRLDLRVGKIVECQKHPDADGLYLEKIDVGEPNPRTVISGLVKFVPLEEMQNRMVVVLCNLKPVKMRGVLSEGMVMCASTPEKVEVLSPPNGAVPGDLIQCVGYPREPDAQMNPKKKIFETVAPDLLTNDLMEACYKGAKLEVPGKGAIFAQTLKNVHVK</sequence>
<dbReference type="PANTHER" id="PTHR11586">
    <property type="entry name" value="TRNA-AMINOACYLATION COFACTOR ARC1 FAMILY MEMBER"/>
    <property type="match status" value="1"/>
</dbReference>
<keyword evidence="4 6" id="KW-0694">RNA-binding</keyword>
<evidence type="ECO:0000256" key="3">
    <source>
        <dbReference type="ARBA" id="ARBA00022555"/>
    </source>
</evidence>
<reference evidence="10" key="1">
    <citation type="submission" date="2018-07" db="EMBL/GenBank/DDBJ databases">
        <authorList>
            <person name="Quirk P.G."/>
            <person name="Krulwich T.A."/>
        </authorList>
    </citation>
    <scope>NUCLEOTIDE SEQUENCE</scope>
</reference>
<dbReference type="InterPro" id="IPR012340">
    <property type="entry name" value="NA-bd_OB-fold"/>
</dbReference>
<dbReference type="GO" id="GO:0000049">
    <property type="term" value="F:tRNA binding"/>
    <property type="evidence" value="ECO:0007669"/>
    <property type="project" value="UniProtKB-UniRule"/>
</dbReference>